<evidence type="ECO:0000313" key="1">
    <source>
        <dbReference type="EMBL" id="JAE10882.1"/>
    </source>
</evidence>
<name>A0A0A9FEU4_ARUDO</name>
<dbReference type="EMBL" id="GBRH01187014">
    <property type="protein sequence ID" value="JAE10882.1"/>
    <property type="molecule type" value="Transcribed_RNA"/>
</dbReference>
<proteinExistence type="predicted"/>
<dbReference type="AlphaFoldDB" id="A0A0A9FEU4"/>
<accession>A0A0A9FEU4</accession>
<reference evidence="1" key="2">
    <citation type="journal article" date="2015" name="Data Brief">
        <title>Shoot transcriptome of the giant reed, Arundo donax.</title>
        <authorList>
            <person name="Barrero R.A."/>
            <person name="Guerrero F.D."/>
            <person name="Moolhuijzen P."/>
            <person name="Goolsby J.A."/>
            <person name="Tidwell J."/>
            <person name="Bellgard S.E."/>
            <person name="Bellgard M.I."/>
        </authorList>
    </citation>
    <scope>NUCLEOTIDE SEQUENCE</scope>
    <source>
        <tissue evidence="1">Shoot tissue taken approximately 20 cm above the soil surface</tissue>
    </source>
</reference>
<protein>
    <submittedName>
        <fullName evidence="1">Uncharacterized protein</fullName>
    </submittedName>
</protein>
<organism evidence="1">
    <name type="scientific">Arundo donax</name>
    <name type="common">Giant reed</name>
    <name type="synonym">Donax arundinaceus</name>
    <dbReference type="NCBI Taxonomy" id="35708"/>
    <lineage>
        <taxon>Eukaryota</taxon>
        <taxon>Viridiplantae</taxon>
        <taxon>Streptophyta</taxon>
        <taxon>Embryophyta</taxon>
        <taxon>Tracheophyta</taxon>
        <taxon>Spermatophyta</taxon>
        <taxon>Magnoliopsida</taxon>
        <taxon>Liliopsida</taxon>
        <taxon>Poales</taxon>
        <taxon>Poaceae</taxon>
        <taxon>PACMAD clade</taxon>
        <taxon>Arundinoideae</taxon>
        <taxon>Arundineae</taxon>
        <taxon>Arundo</taxon>
    </lineage>
</organism>
<sequence length="59" mass="6577">MHFELCPALGHSFALLNNIILQETNCVLHHVHNTFGLPFFCSVEEFRGGGESISDFSVL</sequence>
<reference evidence="1" key="1">
    <citation type="submission" date="2014-09" db="EMBL/GenBank/DDBJ databases">
        <authorList>
            <person name="Magalhaes I.L.F."/>
            <person name="Oliveira U."/>
            <person name="Santos F.R."/>
            <person name="Vidigal T.H.D.A."/>
            <person name="Brescovit A.D."/>
            <person name="Santos A.J."/>
        </authorList>
    </citation>
    <scope>NUCLEOTIDE SEQUENCE</scope>
    <source>
        <tissue evidence="1">Shoot tissue taken approximately 20 cm above the soil surface</tissue>
    </source>
</reference>